<dbReference type="Pfam" id="PF01597">
    <property type="entry name" value="GCV_H"/>
    <property type="match status" value="1"/>
</dbReference>
<sequence>MQKRANFLFITKQDDIYTLSMTPELQDDLGTVGFVDFTQESHLEEGDTLVNLEAAKSVLELDSPIAGDIIEVNKAAVDNPSLLNSEKEEENWLVKLSNVNEEEFQALEK</sequence>
<dbReference type="GO" id="GO:0005829">
    <property type="term" value="C:cytosol"/>
    <property type="evidence" value="ECO:0007669"/>
    <property type="project" value="TreeGrafter"/>
</dbReference>
<gene>
    <name evidence="2" type="ORF">CJ205_03455</name>
</gene>
<keyword evidence="3" id="KW-1185">Reference proteome</keyword>
<dbReference type="GO" id="GO:0005960">
    <property type="term" value="C:glycine cleavage complex"/>
    <property type="evidence" value="ECO:0007669"/>
    <property type="project" value="InterPro"/>
</dbReference>
<dbReference type="InterPro" id="IPR002930">
    <property type="entry name" value="GCV_H"/>
</dbReference>
<dbReference type="InterPro" id="IPR033753">
    <property type="entry name" value="GCV_H/Fam206"/>
</dbReference>
<dbReference type="Proteomes" id="UP000235682">
    <property type="component" value="Unassembled WGS sequence"/>
</dbReference>
<dbReference type="RefSeq" id="WP_092085043.1">
    <property type="nucleotide sequence ID" value="NZ_FNEL01000016.1"/>
</dbReference>
<comment type="caution">
    <text evidence="2">The sequence shown here is derived from an EMBL/GenBank/DDBJ whole genome shotgun (WGS) entry which is preliminary data.</text>
</comment>
<protein>
    <submittedName>
        <fullName evidence="2">Glycine cleavage system protein H</fullName>
    </submittedName>
</protein>
<name>A0A1G8L3A8_9LACT</name>
<organism evidence="2 3">
    <name type="scientific">Dolosicoccus paucivorans</name>
    <dbReference type="NCBI Taxonomy" id="84521"/>
    <lineage>
        <taxon>Bacteria</taxon>
        <taxon>Bacillati</taxon>
        <taxon>Bacillota</taxon>
        <taxon>Bacilli</taxon>
        <taxon>Lactobacillales</taxon>
        <taxon>Aerococcaceae</taxon>
        <taxon>Dolosicoccus</taxon>
    </lineage>
</organism>
<reference evidence="2 3" key="1">
    <citation type="submission" date="2017-09" db="EMBL/GenBank/DDBJ databases">
        <title>Bacterial strain isolated from the female urinary microbiota.</title>
        <authorList>
            <person name="Thomas-White K."/>
            <person name="Kumar N."/>
            <person name="Forster S."/>
            <person name="Putonti C."/>
            <person name="Lawley T."/>
            <person name="Wolfe A.J."/>
        </authorList>
    </citation>
    <scope>NUCLEOTIDE SEQUENCE [LARGE SCALE GENOMIC DNA]</scope>
    <source>
        <strain evidence="2 3">UMB0852</strain>
    </source>
</reference>
<dbReference type="GO" id="GO:0009249">
    <property type="term" value="P:protein lipoylation"/>
    <property type="evidence" value="ECO:0007669"/>
    <property type="project" value="TreeGrafter"/>
</dbReference>
<dbReference type="SUPFAM" id="SSF51230">
    <property type="entry name" value="Single hybrid motif"/>
    <property type="match status" value="1"/>
</dbReference>
<dbReference type="Gene3D" id="2.40.50.100">
    <property type="match status" value="1"/>
</dbReference>
<dbReference type="PANTHER" id="PTHR11715:SF3">
    <property type="entry name" value="GLYCINE CLEAVAGE SYSTEM H PROTEIN-RELATED"/>
    <property type="match status" value="1"/>
</dbReference>
<dbReference type="InterPro" id="IPR011053">
    <property type="entry name" value="Single_hybrid_motif"/>
</dbReference>
<evidence type="ECO:0000256" key="1">
    <source>
        <dbReference type="ARBA" id="ARBA00022823"/>
    </source>
</evidence>
<dbReference type="PANTHER" id="PTHR11715">
    <property type="entry name" value="GLYCINE CLEAVAGE SYSTEM H PROTEIN"/>
    <property type="match status" value="1"/>
</dbReference>
<dbReference type="CDD" id="cd06848">
    <property type="entry name" value="GCS_H"/>
    <property type="match status" value="1"/>
</dbReference>
<evidence type="ECO:0000313" key="3">
    <source>
        <dbReference type="Proteomes" id="UP000235682"/>
    </source>
</evidence>
<accession>A0A1G8L3A8</accession>
<keyword evidence="1" id="KW-0450">Lipoyl</keyword>
<dbReference type="GO" id="GO:0019464">
    <property type="term" value="P:glycine decarboxylation via glycine cleavage system"/>
    <property type="evidence" value="ECO:0007669"/>
    <property type="project" value="InterPro"/>
</dbReference>
<dbReference type="OrthoDB" id="2401220at2"/>
<evidence type="ECO:0000313" key="2">
    <source>
        <dbReference type="EMBL" id="PMC58650.1"/>
    </source>
</evidence>
<proteinExistence type="predicted"/>
<dbReference type="STRING" id="84521.SAMN04487994_101634"/>
<dbReference type="EMBL" id="PNHE01000009">
    <property type="protein sequence ID" value="PMC58650.1"/>
    <property type="molecule type" value="Genomic_DNA"/>
</dbReference>
<dbReference type="AlphaFoldDB" id="A0A1G8L3A8"/>